<evidence type="ECO:0000313" key="2">
    <source>
        <dbReference type="EMBL" id="KAH3750986.1"/>
    </source>
</evidence>
<accession>A0A9D4I5M8</accession>
<sequence>MGDVNECHTIKTCMDSQMSMGGEHSMDGKMSTGDDVREGDIFINGGRRAPAPGCNQCCVLVSSPVHNPSACRQDTPPCGCDNPSPSAHGRLCMGDAKDVALCHNSPCPGTRAQRNNAKSRRI</sequence>
<protein>
    <submittedName>
        <fullName evidence="2">Uncharacterized protein</fullName>
    </submittedName>
</protein>
<reference evidence="2" key="1">
    <citation type="journal article" date="2019" name="bioRxiv">
        <title>The Genome of the Zebra Mussel, Dreissena polymorpha: A Resource for Invasive Species Research.</title>
        <authorList>
            <person name="McCartney M.A."/>
            <person name="Auch B."/>
            <person name="Kono T."/>
            <person name="Mallez S."/>
            <person name="Zhang Y."/>
            <person name="Obille A."/>
            <person name="Becker A."/>
            <person name="Abrahante J.E."/>
            <person name="Garbe J."/>
            <person name="Badalamenti J.P."/>
            <person name="Herman A."/>
            <person name="Mangelson H."/>
            <person name="Liachko I."/>
            <person name="Sullivan S."/>
            <person name="Sone E.D."/>
            <person name="Koren S."/>
            <person name="Silverstein K.A.T."/>
            <person name="Beckman K.B."/>
            <person name="Gohl D.M."/>
        </authorList>
    </citation>
    <scope>NUCLEOTIDE SEQUENCE</scope>
    <source>
        <strain evidence="2">Duluth1</strain>
        <tissue evidence="2">Whole animal</tissue>
    </source>
</reference>
<evidence type="ECO:0000256" key="1">
    <source>
        <dbReference type="SAM" id="MobiDB-lite"/>
    </source>
</evidence>
<name>A0A9D4I5M8_DREPO</name>
<comment type="caution">
    <text evidence="2">The sequence shown here is derived from an EMBL/GenBank/DDBJ whole genome shotgun (WGS) entry which is preliminary data.</text>
</comment>
<dbReference type="EMBL" id="JAIWYP010000010">
    <property type="protein sequence ID" value="KAH3750986.1"/>
    <property type="molecule type" value="Genomic_DNA"/>
</dbReference>
<dbReference type="AlphaFoldDB" id="A0A9D4I5M8"/>
<organism evidence="2 3">
    <name type="scientific">Dreissena polymorpha</name>
    <name type="common">Zebra mussel</name>
    <name type="synonym">Mytilus polymorpha</name>
    <dbReference type="NCBI Taxonomy" id="45954"/>
    <lineage>
        <taxon>Eukaryota</taxon>
        <taxon>Metazoa</taxon>
        <taxon>Spiralia</taxon>
        <taxon>Lophotrochozoa</taxon>
        <taxon>Mollusca</taxon>
        <taxon>Bivalvia</taxon>
        <taxon>Autobranchia</taxon>
        <taxon>Heteroconchia</taxon>
        <taxon>Euheterodonta</taxon>
        <taxon>Imparidentia</taxon>
        <taxon>Neoheterodontei</taxon>
        <taxon>Myida</taxon>
        <taxon>Dreissenoidea</taxon>
        <taxon>Dreissenidae</taxon>
        <taxon>Dreissena</taxon>
    </lineage>
</organism>
<reference evidence="2" key="2">
    <citation type="submission" date="2020-11" db="EMBL/GenBank/DDBJ databases">
        <authorList>
            <person name="McCartney M.A."/>
            <person name="Auch B."/>
            <person name="Kono T."/>
            <person name="Mallez S."/>
            <person name="Becker A."/>
            <person name="Gohl D.M."/>
            <person name="Silverstein K.A.T."/>
            <person name="Koren S."/>
            <person name="Bechman K.B."/>
            <person name="Herman A."/>
            <person name="Abrahante J.E."/>
            <person name="Garbe J."/>
        </authorList>
    </citation>
    <scope>NUCLEOTIDE SEQUENCE</scope>
    <source>
        <strain evidence="2">Duluth1</strain>
        <tissue evidence="2">Whole animal</tissue>
    </source>
</reference>
<gene>
    <name evidence="2" type="ORF">DPMN_185526</name>
</gene>
<proteinExistence type="predicted"/>
<keyword evidence="3" id="KW-1185">Reference proteome</keyword>
<dbReference type="Proteomes" id="UP000828390">
    <property type="component" value="Unassembled WGS sequence"/>
</dbReference>
<evidence type="ECO:0000313" key="3">
    <source>
        <dbReference type="Proteomes" id="UP000828390"/>
    </source>
</evidence>
<feature type="compositionally biased region" description="Basic and acidic residues" evidence="1">
    <location>
        <begin position="24"/>
        <end position="39"/>
    </location>
</feature>
<feature type="region of interest" description="Disordered" evidence="1">
    <location>
        <begin position="18"/>
        <end position="39"/>
    </location>
</feature>